<comment type="similarity">
    <text evidence="1">Belongs to the PGI/PMI family.</text>
</comment>
<dbReference type="PATRIC" id="fig|1618986.3.peg.549"/>
<dbReference type="Gene3D" id="3.40.50.10490">
    <property type="entry name" value="Glucose-6-phosphate isomerase like protein, domain 1"/>
    <property type="match status" value="2"/>
</dbReference>
<evidence type="ECO:0000259" key="3">
    <source>
        <dbReference type="PROSITE" id="PS51464"/>
    </source>
</evidence>
<dbReference type="GO" id="GO:1901135">
    <property type="term" value="P:carbohydrate derivative metabolic process"/>
    <property type="evidence" value="ECO:0007669"/>
    <property type="project" value="InterPro"/>
</dbReference>
<proteinExistence type="inferred from homology"/>
<comment type="caution">
    <text evidence="4">The sequence shown here is derived from an EMBL/GenBank/DDBJ whole genome shotgun (WGS) entry which is preliminary data.</text>
</comment>
<sequence>MRQAILDFPKQFTFSPVVENASGLARKPSVIVAGMGGSHLAADILKAGDPTVNLFIHSDYGLPPWSLARLQETLLIASSYSGNTEETLDAYEAAGDLGMSRAVISVGGRLLEAAERDGVSCIHLPQTGVQPRSAIGLSLVALAKLLGRGDLLAELASLTLTLPAAAFEAPGRKLADELHARVPVIYASSANVAVAANWKIKINETGKSPAFFNVFPELNHNEMTGFDKRDASAPPSSGFAFVFLNDADDHLRTRRRMEVTAELYRARGYAVHEIELEGNTRFERLFNALLLAENVTDSNRSRFRWLKSLRNWCDA</sequence>
<name>A0A0G1XW02_9BACT</name>
<dbReference type="InterPro" id="IPR019490">
    <property type="entry name" value="Glu6P/Mann6P_isomerase_C"/>
</dbReference>
<dbReference type="GO" id="GO:0005975">
    <property type="term" value="P:carbohydrate metabolic process"/>
    <property type="evidence" value="ECO:0007669"/>
    <property type="project" value="InterPro"/>
</dbReference>
<evidence type="ECO:0000313" key="4">
    <source>
        <dbReference type="EMBL" id="KKW35126.1"/>
    </source>
</evidence>
<dbReference type="AlphaFoldDB" id="A0A0G1XW02"/>
<dbReference type="SUPFAM" id="SSF53697">
    <property type="entry name" value="SIS domain"/>
    <property type="match status" value="1"/>
</dbReference>
<dbReference type="EMBL" id="LCRN01000049">
    <property type="protein sequence ID" value="KKW35126.1"/>
    <property type="molecule type" value="Genomic_DNA"/>
</dbReference>
<evidence type="ECO:0000256" key="1">
    <source>
        <dbReference type="ARBA" id="ARBA00010523"/>
    </source>
</evidence>
<protein>
    <submittedName>
        <fullName evidence="4">Bifunctional phosphoglucose/phosphomannose isomerase</fullName>
    </submittedName>
</protein>
<accession>A0A0G1XW02</accession>
<reference evidence="4 5" key="1">
    <citation type="journal article" date="2015" name="Nature">
        <title>rRNA introns, odd ribosomes, and small enigmatic genomes across a large radiation of phyla.</title>
        <authorList>
            <person name="Brown C.T."/>
            <person name="Hug L.A."/>
            <person name="Thomas B.C."/>
            <person name="Sharon I."/>
            <person name="Castelle C.J."/>
            <person name="Singh A."/>
            <person name="Wilkins M.J."/>
            <person name="Williams K.H."/>
            <person name="Banfield J.F."/>
        </authorList>
    </citation>
    <scope>NUCLEOTIDE SEQUENCE [LARGE SCALE GENOMIC DNA]</scope>
</reference>
<dbReference type="Pfam" id="PF10432">
    <property type="entry name" value="bact-PGI_C"/>
    <property type="match status" value="1"/>
</dbReference>
<dbReference type="Proteomes" id="UP000033865">
    <property type="component" value="Unassembled WGS sequence"/>
</dbReference>
<dbReference type="PROSITE" id="PS51464">
    <property type="entry name" value="SIS"/>
    <property type="match status" value="1"/>
</dbReference>
<dbReference type="GO" id="GO:0004476">
    <property type="term" value="F:mannose-6-phosphate isomerase activity"/>
    <property type="evidence" value="ECO:0007669"/>
    <property type="project" value="InterPro"/>
</dbReference>
<dbReference type="GO" id="GO:0004347">
    <property type="term" value="F:glucose-6-phosphate isomerase activity"/>
    <property type="evidence" value="ECO:0007669"/>
    <property type="project" value="InterPro"/>
</dbReference>
<keyword evidence="2 4" id="KW-0413">Isomerase</keyword>
<dbReference type="CDD" id="cd05637">
    <property type="entry name" value="SIS_PGI_PMI_2"/>
    <property type="match status" value="1"/>
</dbReference>
<evidence type="ECO:0000256" key="2">
    <source>
        <dbReference type="ARBA" id="ARBA00023235"/>
    </source>
</evidence>
<dbReference type="GO" id="GO:0097367">
    <property type="term" value="F:carbohydrate derivative binding"/>
    <property type="evidence" value="ECO:0007669"/>
    <property type="project" value="InterPro"/>
</dbReference>
<evidence type="ECO:0000313" key="5">
    <source>
        <dbReference type="Proteomes" id="UP000033865"/>
    </source>
</evidence>
<feature type="domain" description="SIS" evidence="3">
    <location>
        <begin position="20"/>
        <end position="155"/>
    </location>
</feature>
<organism evidence="4 5">
    <name type="scientific">Candidatus Uhrbacteria bacterium GW2011_GWC2_53_7</name>
    <dbReference type="NCBI Taxonomy" id="1618986"/>
    <lineage>
        <taxon>Bacteria</taxon>
        <taxon>Candidatus Uhriibacteriota</taxon>
    </lineage>
</organism>
<dbReference type="InterPro" id="IPR001347">
    <property type="entry name" value="SIS_dom"/>
</dbReference>
<gene>
    <name evidence="4" type="ORF">UY82_C0049G0011</name>
</gene>
<dbReference type="InterPro" id="IPR046348">
    <property type="entry name" value="SIS_dom_sf"/>
</dbReference>